<dbReference type="KEGG" id="pei:H9L10_00255"/>
<dbReference type="Gene3D" id="3.40.630.190">
    <property type="entry name" value="LCP protein"/>
    <property type="match status" value="1"/>
</dbReference>
<keyword evidence="2" id="KW-0732">Signal</keyword>
<dbReference type="PANTHER" id="PTHR33392:SF6">
    <property type="entry name" value="POLYISOPRENYL-TEICHOIC ACID--PEPTIDOGLYCAN TEICHOIC ACID TRANSFERASE TAGU"/>
    <property type="match status" value="1"/>
</dbReference>
<organism evidence="4 5">
    <name type="scientific">Phycicoccus endophyticus</name>
    <dbReference type="NCBI Taxonomy" id="1690220"/>
    <lineage>
        <taxon>Bacteria</taxon>
        <taxon>Bacillati</taxon>
        <taxon>Actinomycetota</taxon>
        <taxon>Actinomycetes</taxon>
        <taxon>Micrococcales</taxon>
        <taxon>Intrasporangiaceae</taxon>
        <taxon>Phycicoccus</taxon>
    </lineage>
</organism>
<dbReference type="InterPro" id="IPR050922">
    <property type="entry name" value="LytR/CpsA/Psr_CW_biosynth"/>
</dbReference>
<accession>A0A7G9R1Y2</accession>
<dbReference type="PANTHER" id="PTHR33392">
    <property type="entry name" value="POLYISOPRENYL-TEICHOIC ACID--PEPTIDOGLYCAN TEICHOIC ACID TRANSFERASE TAGU"/>
    <property type="match status" value="1"/>
</dbReference>
<feature type="domain" description="Cell envelope-related transcriptional attenuator" evidence="3">
    <location>
        <begin position="141"/>
        <end position="271"/>
    </location>
</feature>
<feature type="signal peptide" evidence="2">
    <location>
        <begin position="1"/>
        <end position="18"/>
    </location>
</feature>
<keyword evidence="5" id="KW-1185">Reference proteome</keyword>
<evidence type="ECO:0000313" key="5">
    <source>
        <dbReference type="Proteomes" id="UP000515976"/>
    </source>
</evidence>
<dbReference type="EMBL" id="CP060712">
    <property type="protein sequence ID" value="QNN49607.1"/>
    <property type="molecule type" value="Genomic_DNA"/>
</dbReference>
<evidence type="ECO:0000256" key="1">
    <source>
        <dbReference type="ARBA" id="ARBA00006068"/>
    </source>
</evidence>
<dbReference type="PROSITE" id="PS51257">
    <property type="entry name" value="PROKAR_LIPOPROTEIN"/>
    <property type="match status" value="1"/>
</dbReference>
<reference evidence="4 5" key="1">
    <citation type="submission" date="2020-08" db="EMBL/GenBank/DDBJ databases">
        <title>Genome sequence of Phycicoccus endophyticus JCM 31784T.</title>
        <authorList>
            <person name="Hyun D.-W."/>
            <person name="Bae J.-W."/>
        </authorList>
    </citation>
    <scope>NUCLEOTIDE SEQUENCE [LARGE SCALE GENOMIC DNA]</scope>
    <source>
        <strain evidence="4 5">JCM 31784</strain>
    </source>
</reference>
<dbReference type="Pfam" id="PF03816">
    <property type="entry name" value="LytR_cpsA_psr"/>
    <property type="match status" value="1"/>
</dbReference>
<evidence type="ECO:0000313" key="4">
    <source>
        <dbReference type="EMBL" id="QNN49607.1"/>
    </source>
</evidence>
<dbReference type="AlphaFoldDB" id="A0A7G9R1Y2"/>
<proteinExistence type="inferred from homology"/>
<feature type="chain" id="PRO_5039698146" evidence="2">
    <location>
        <begin position="19"/>
        <end position="356"/>
    </location>
</feature>
<dbReference type="InterPro" id="IPR004474">
    <property type="entry name" value="LytR_CpsA_psr"/>
</dbReference>
<sequence length="356" mass="36418">MRARHLAAALAAAAVALAGCSGDPDPAPSSTSPTPTPSPAITVKGADAALTRAVAKVYAGKTGVTATAHLGTWKRKKVAVVTSGKDVTLAVGPSWKVVGGWWPSLERRASLGKGPRFVLVIGSDARPGEPLKGTRGDTLQIVGIDGKGGGGIIGMARDIWAPMPGGGEAKINAAFAYGGGKGQVETVRAVTGLPIEGYVVTGFGGFQKIVNKSGGLPMKVAEKLVFLGTTTVKKGKQVLSGKSALAYARERKSLPDGDFGRSAHQGDLLLAAAVAARVQGPSVIPKEMTLVSKFAESDRTATEALTFVASMYKVSPGKVGHTVAKGGFGTSSDGQSIVILDDESKQAFVKFKDGRL</sequence>
<evidence type="ECO:0000259" key="3">
    <source>
        <dbReference type="Pfam" id="PF03816"/>
    </source>
</evidence>
<dbReference type="Proteomes" id="UP000515976">
    <property type="component" value="Chromosome"/>
</dbReference>
<name>A0A7G9R1Y2_9MICO</name>
<evidence type="ECO:0000256" key="2">
    <source>
        <dbReference type="SAM" id="SignalP"/>
    </source>
</evidence>
<comment type="similarity">
    <text evidence="1">Belongs to the LytR/CpsA/Psr (LCP) family.</text>
</comment>
<protein>
    <submittedName>
        <fullName evidence="4">LCP family protein</fullName>
    </submittedName>
</protein>
<gene>
    <name evidence="4" type="ORF">H9L10_00255</name>
</gene>
<dbReference type="RefSeq" id="WP_166101885.1">
    <property type="nucleotide sequence ID" value="NZ_BMMY01000004.1"/>
</dbReference>
<dbReference type="NCBIfam" id="TIGR00350">
    <property type="entry name" value="lytR_cpsA_psr"/>
    <property type="match status" value="1"/>
</dbReference>